<evidence type="ECO:0000313" key="1">
    <source>
        <dbReference type="EMBL" id="GIE11598.1"/>
    </source>
</evidence>
<gene>
    <name evidence="1" type="ORF">Afe05nite_34380</name>
</gene>
<organism evidence="1 2">
    <name type="scientific">Paractinoplanes ferrugineus</name>
    <dbReference type="NCBI Taxonomy" id="113564"/>
    <lineage>
        <taxon>Bacteria</taxon>
        <taxon>Bacillati</taxon>
        <taxon>Actinomycetota</taxon>
        <taxon>Actinomycetes</taxon>
        <taxon>Micromonosporales</taxon>
        <taxon>Micromonosporaceae</taxon>
        <taxon>Paractinoplanes</taxon>
    </lineage>
</organism>
<reference evidence="1" key="1">
    <citation type="submission" date="2021-01" db="EMBL/GenBank/DDBJ databases">
        <title>Whole genome shotgun sequence of Actinoplanes ferrugineus NBRC 15555.</title>
        <authorList>
            <person name="Komaki H."/>
            <person name="Tamura T."/>
        </authorList>
    </citation>
    <scope>NUCLEOTIDE SEQUENCE</scope>
    <source>
        <strain evidence="1">NBRC 15555</strain>
    </source>
</reference>
<evidence type="ECO:0000313" key="2">
    <source>
        <dbReference type="Proteomes" id="UP000598174"/>
    </source>
</evidence>
<proteinExistence type="predicted"/>
<keyword evidence="2" id="KW-1185">Reference proteome</keyword>
<name>A0A919MDB9_9ACTN</name>
<sequence length="207" mass="22221">MVVGLIVGVLALCGVFQLITKITSRDPLAGLGTPVPAASASVAAPSPTWKPPNELTDPDPQTQIEYELESWVLESAGVAKPTKSSCAPPSGFNGGSAANFRCTVTYDTKAVTFEVNTKPSSSRTFTWDADTTQNVVTRAGLLSSVADRFRNARFSDLRCEDFPEVALAPTGKPLAQHCYVHIQGRDKTATIDLIPTRSRLRADTRLQ</sequence>
<protein>
    <submittedName>
        <fullName evidence="1">Uncharacterized protein</fullName>
    </submittedName>
</protein>
<dbReference type="AlphaFoldDB" id="A0A919MDB9"/>
<dbReference type="Proteomes" id="UP000598174">
    <property type="component" value="Unassembled WGS sequence"/>
</dbReference>
<accession>A0A919MDB9</accession>
<comment type="caution">
    <text evidence="1">The sequence shown here is derived from an EMBL/GenBank/DDBJ whole genome shotgun (WGS) entry which is preliminary data.</text>
</comment>
<dbReference type="EMBL" id="BOMM01000029">
    <property type="protein sequence ID" value="GIE11598.1"/>
    <property type="molecule type" value="Genomic_DNA"/>
</dbReference>